<dbReference type="EMBL" id="JAOVZV010000007">
    <property type="protein sequence ID" value="MCX8532203.1"/>
    <property type="molecule type" value="Genomic_DNA"/>
</dbReference>
<reference evidence="2" key="1">
    <citation type="submission" date="2022-10" db="EMBL/GenBank/DDBJ databases">
        <title>Chryseobacterium sp. nov., a novel bacterial species.</title>
        <authorList>
            <person name="Cao Y."/>
        </authorList>
    </citation>
    <scope>NUCLEOTIDE SEQUENCE</scope>
    <source>
        <strain evidence="2">KC 927</strain>
    </source>
</reference>
<proteinExistence type="predicted"/>
<evidence type="ECO:0000313" key="2">
    <source>
        <dbReference type="EMBL" id="MCX8532203.1"/>
    </source>
</evidence>
<dbReference type="Proteomes" id="UP001070176">
    <property type="component" value="Unassembled WGS sequence"/>
</dbReference>
<comment type="caution">
    <text evidence="2">The sequence shown here is derived from an EMBL/GenBank/DDBJ whole genome shotgun (WGS) entry which is preliminary data.</text>
</comment>
<name>A0ABT3Y247_9FLAO</name>
<evidence type="ECO:0000313" key="3">
    <source>
        <dbReference type="Proteomes" id="UP001070176"/>
    </source>
</evidence>
<protein>
    <submittedName>
        <fullName evidence="2">GLPGLI family protein</fullName>
    </submittedName>
</protein>
<dbReference type="InterPro" id="IPR005901">
    <property type="entry name" value="GLPGLI"/>
</dbReference>
<accession>A0ABT3Y247</accession>
<evidence type="ECO:0000256" key="1">
    <source>
        <dbReference type="SAM" id="SignalP"/>
    </source>
</evidence>
<keyword evidence="1" id="KW-0732">Signal</keyword>
<gene>
    <name evidence="2" type="ORF">OEA66_07565</name>
</gene>
<organism evidence="2 3">
    <name type="scientific">Chryseobacterium luquanense</name>
    <dbReference type="NCBI Taxonomy" id="2983766"/>
    <lineage>
        <taxon>Bacteria</taxon>
        <taxon>Pseudomonadati</taxon>
        <taxon>Bacteroidota</taxon>
        <taxon>Flavobacteriia</taxon>
        <taxon>Flavobacteriales</taxon>
        <taxon>Weeksellaceae</taxon>
        <taxon>Chryseobacterium group</taxon>
        <taxon>Chryseobacterium</taxon>
    </lineage>
</organism>
<sequence length="298" mass="34457">MKTTLNLSFLLLSILVFSQTNRFFYDYKFVPDSTDKAKIINAVMLLDIDQKGSVFMDNQKYIADSTQNAELAKQMKLNSGSFTINRSEKSGQISYKVTKQYPEFKTYLFTRVASDSYKVEENKKPEWKILPDKQKIGEYNAQKATTNYLGRQWTVWFTTEIPFQDGPYKFYGLPGLIVKIEDKTGTHSMTLAGNKKINKIETEEVALPNGMQIYGVGTKDIEATKEQFKKVWKNYKNDPTKNMREMMSKNSETNKVVFKTKSADGREISDPNQVFREMEKNAKEGFKKNNNPIELDLY</sequence>
<dbReference type="NCBIfam" id="TIGR01200">
    <property type="entry name" value="GLPGLI"/>
    <property type="match status" value="1"/>
</dbReference>
<dbReference type="Pfam" id="PF09697">
    <property type="entry name" value="Porph_ging"/>
    <property type="match status" value="1"/>
</dbReference>
<feature type="signal peptide" evidence="1">
    <location>
        <begin position="1"/>
        <end position="22"/>
    </location>
</feature>
<feature type="chain" id="PRO_5045209580" evidence="1">
    <location>
        <begin position="23"/>
        <end position="298"/>
    </location>
</feature>
<dbReference type="RefSeq" id="WP_267280791.1">
    <property type="nucleotide sequence ID" value="NZ_JAOVZV010000007.1"/>
</dbReference>
<keyword evidence="3" id="KW-1185">Reference proteome</keyword>